<gene>
    <name evidence="14" type="ORF">Sangu_2333600</name>
</gene>
<accession>A0AAW2L8G3</accession>
<dbReference type="InterPro" id="IPR002401">
    <property type="entry name" value="Cyt_P450_E_grp-I"/>
</dbReference>
<dbReference type="SUPFAM" id="SSF48264">
    <property type="entry name" value="Cytochrome P450"/>
    <property type="match status" value="1"/>
</dbReference>
<organism evidence="14">
    <name type="scientific">Sesamum angustifolium</name>
    <dbReference type="NCBI Taxonomy" id="2727405"/>
    <lineage>
        <taxon>Eukaryota</taxon>
        <taxon>Viridiplantae</taxon>
        <taxon>Streptophyta</taxon>
        <taxon>Embryophyta</taxon>
        <taxon>Tracheophyta</taxon>
        <taxon>Spermatophyta</taxon>
        <taxon>Magnoliopsida</taxon>
        <taxon>eudicotyledons</taxon>
        <taxon>Gunneridae</taxon>
        <taxon>Pentapetalae</taxon>
        <taxon>asterids</taxon>
        <taxon>lamiids</taxon>
        <taxon>Lamiales</taxon>
        <taxon>Pedaliaceae</taxon>
        <taxon>Sesamum</taxon>
    </lineage>
</organism>
<evidence type="ECO:0000256" key="13">
    <source>
        <dbReference type="RuleBase" id="RU000461"/>
    </source>
</evidence>
<dbReference type="Gene3D" id="1.10.630.10">
    <property type="entry name" value="Cytochrome P450"/>
    <property type="match status" value="1"/>
</dbReference>
<keyword evidence="4 12" id="KW-0349">Heme</keyword>
<keyword evidence="7" id="KW-1133">Transmembrane helix</keyword>
<comment type="cofactor">
    <cofactor evidence="1 12">
        <name>heme</name>
        <dbReference type="ChEBI" id="CHEBI:30413"/>
    </cofactor>
</comment>
<reference evidence="14" key="2">
    <citation type="journal article" date="2024" name="Plant">
        <title>Genomic evolution and insights into agronomic trait innovations of Sesamum species.</title>
        <authorList>
            <person name="Miao H."/>
            <person name="Wang L."/>
            <person name="Qu L."/>
            <person name="Liu H."/>
            <person name="Sun Y."/>
            <person name="Le M."/>
            <person name="Wang Q."/>
            <person name="Wei S."/>
            <person name="Zheng Y."/>
            <person name="Lin W."/>
            <person name="Duan Y."/>
            <person name="Cao H."/>
            <person name="Xiong S."/>
            <person name="Wang X."/>
            <person name="Wei L."/>
            <person name="Li C."/>
            <person name="Ma Q."/>
            <person name="Ju M."/>
            <person name="Zhao R."/>
            <person name="Li G."/>
            <person name="Mu C."/>
            <person name="Tian Q."/>
            <person name="Mei H."/>
            <person name="Zhang T."/>
            <person name="Gao T."/>
            <person name="Zhang H."/>
        </authorList>
    </citation>
    <scope>NUCLEOTIDE SEQUENCE</scope>
    <source>
        <strain evidence="14">G01</strain>
    </source>
</reference>
<dbReference type="FunFam" id="1.10.630.10:FF:000126">
    <property type="entry name" value="Predicted protein"/>
    <property type="match status" value="1"/>
</dbReference>
<dbReference type="GO" id="GO:0016705">
    <property type="term" value="F:oxidoreductase activity, acting on paired donors, with incorporation or reduction of molecular oxygen"/>
    <property type="evidence" value="ECO:0007669"/>
    <property type="project" value="InterPro"/>
</dbReference>
<keyword evidence="10 13" id="KW-0503">Monooxygenase</keyword>
<comment type="similarity">
    <text evidence="3 13">Belongs to the cytochrome P450 family.</text>
</comment>
<comment type="subcellular location">
    <subcellularLocation>
        <location evidence="2">Membrane</location>
        <topology evidence="2">Single-pass membrane protein</topology>
    </subcellularLocation>
</comment>
<dbReference type="InterPro" id="IPR036396">
    <property type="entry name" value="Cyt_P450_sf"/>
</dbReference>
<evidence type="ECO:0000256" key="8">
    <source>
        <dbReference type="ARBA" id="ARBA00023002"/>
    </source>
</evidence>
<evidence type="ECO:0000256" key="1">
    <source>
        <dbReference type="ARBA" id="ARBA00001971"/>
    </source>
</evidence>
<comment type="caution">
    <text evidence="14">The sequence shown here is derived from an EMBL/GenBank/DDBJ whole genome shotgun (WGS) entry which is preliminary data.</text>
</comment>
<reference evidence="14" key="1">
    <citation type="submission" date="2020-06" db="EMBL/GenBank/DDBJ databases">
        <authorList>
            <person name="Li T."/>
            <person name="Hu X."/>
            <person name="Zhang T."/>
            <person name="Song X."/>
            <person name="Zhang H."/>
            <person name="Dai N."/>
            <person name="Sheng W."/>
            <person name="Hou X."/>
            <person name="Wei L."/>
        </authorList>
    </citation>
    <scope>NUCLEOTIDE SEQUENCE</scope>
    <source>
        <strain evidence="14">G01</strain>
        <tissue evidence="14">Leaf</tissue>
    </source>
</reference>
<evidence type="ECO:0000256" key="12">
    <source>
        <dbReference type="PIRSR" id="PIRSR602401-1"/>
    </source>
</evidence>
<dbReference type="GO" id="GO:0016020">
    <property type="term" value="C:membrane"/>
    <property type="evidence" value="ECO:0007669"/>
    <property type="project" value="UniProtKB-SubCell"/>
</dbReference>
<dbReference type="GO" id="GO:0004497">
    <property type="term" value="F:monooxygenase activity"/>
    <property type="evidence" value="ECO:0007669"/>
    <property type="project" value="UniProtKB-KW"/>
</dbReference>
<evidence type="ECO:0000256" key="11">
    <source>
        <dbReference type="ARBA" id="ARBA00023136"/>
    </source>
</evidence>
<keyword evidence="11" id="KW-0472">Membrane</keyword>
<evidence type="ECO:0000256" key="7">
    <source>
        <dbReference type="ARBA" id="ARBA00022989"/>
    </source>
</evidence>
<dbReference type="Pfam" id="PF00067">
    <property type="entry name" value="p450"/>
    <property type="match status" value="1"/>
</dbReference>
<keyword evidence="6 12" id="KW-0479">Metal-binding</keyword>
<evidence type="ECO:0000256" key="6">
    <source>
        <dbReference type="ARBA" id="ARBA00022723"/>
    </source>
</evidence>
<dbReference type="PRINTS" id="PR00385">
    <property type="entry name" value="P450"/>
</dbReference>
<dbReference type="GO" id="GO:0005506">
    <property type="term" value="F:iron ion binding"/>
    <property type="evidence" value="ECO:0007669"/>
    <property type="project" value="InterPro"/>
</dbReference>
<evidence type="ECO:0000256" key="4">
    <source>
        <dbReference type="ARBA" id="ARBA00022617"/>
    </source>
</evidence>
<dbReference type="PROSITE" id="PS00086">
    <property type="entry name" value="CYTOCHROME_P450"/>
    <property type="match status" value="1"/>
</dbReference>
<feature type="binding site" description="axial binding residue" evidence="12">
    <location>
        <position position="129"/>
    </location>
    <ligand>
        <name>heme</name>
        <dbReference type="ChEBI" id="CHEBI:30413"/>
    </ligand>
    <ligandPart>
        <name>Fe</name>
        <dbReference type="ChEBI" id="CHEBI:18248"/>
    </ligandPart>
</feature>
<protein>
    <submittedName>
        <fullName evidence="14">Cytochrome</fullName>
    </submittedName>
</protein>
<dbReference type="PANTHER" id="PTHR47950">
    <property type="entry name" value="CYTOCHROME P450, FAMILY 76, SUBFAMILY C, POLYPEPTIDE 5-RELATED"/>
    <property type="match status" value="1"/>
</dbReference>
<keyword evidence="9 12" id="KW-0408">Iron</keyword>
<evidence type="ECO:0000313" key="14">
    <source>
        <dbReference type="EMBL" id="KAL0314892.1"/>
    </source>
</evidence>
<sequence length="186" mass="21170">MVMTELLRNPDTMSKAKVEVRTVARENKQVNESNISNLPYLQAVIKETLRYHPPGPLIPRCKDGDDLEIDTYTIPKNAMVLINTWAIGRDSRIWPNPDSFKPERFFNKEVDVKGHDFQLIPFGAGRRICPGLPLAYRMVHLTVASLIENFDWKLEDGIMPEEVDLNEKFGITAQKAIPLRAVPTKA</sequence>
<evidence type="ECO:0000256" key="9">
    <source>
        <dbReference type="ARBA" id="ARBA00023004"/>
    </source>
</evidence>
<keyword evidence="5" id="KW-0812">Transmembrane</keyword>
<evidence type="ECO:0000256" key="2">
    <source>
        <dbReference type="ARBA" id="ARBA00004167"/>
    </source>
</evidence>
<dbReference type="PANTHER" id="PTHR47950:SF4">
    <property type="entry name" value="GERANIOL 8-HYDROXYLASE-LIKE"/>
    <property type="match status" value="1"/>
</dbReference>
<keyword evidence="8 13" id="KW-0560">Oxidoreductase</keyword>
<dbReference type="InterPro" id="IPR017972">
    <property type="entry name" value="Cyt_P450_CS"/>
</dbReference>
<evidence type="ECO:0000256" key="5">
    <source>
        <dbReference type="ARBA" id="ARBA00022692"/>
    </source>
</evidence>
<dbReference type="PRINTS" id="PR00463">
    <property type="entry name" value="EP450I"/>
</dbReference>
<evidence type="ECO:0000256" key="3">
    <source>
        <dbReference type="ARBA" id="ARBA00010617"/>
    </source>
</evidence>
<name>A0AAW2L8G3_9LAMI</name>
<evidence type="ECO:0000256" key="10">
    <source>
        <dbReference type="ARBA" id="ARBA00023033"/>
    </source>
</evidence>
<dbReference type="EMBL" id="JACGWK010000015">
    <property type="protein sequence ID" value="KAL0314892.1"/>
    <property type="molecule type" value="Genomic_DNA"/>
</dbReference>
<proteinExistence type="inferred from homology"/>
<dbReference type="InterPro" id="IPR001128">
    <property type="entry name" value="Cyt_P450"/>
</dbReference>
<dbReference type="GO" id="GO:0020037">
    <property type="term" value="F:heme binding"/>
    <property type="evidence" value="ECO:0007669"/>
    <property type="project" value="InterPro"/>
</dbReference>
<dbReference type="AlphaFoldDB" id="A0AAW2L8G3"/>